<keyword evidence="3" id="KW-1185">Reference proteome</keyword>
<dbReference type="EMBL" id="JAGETZ010000013">
    <property type="protein sequence ID" value="MBO2011883.1"/>
    <property type="molecule type" value="Genomic_DNA"/>
</dbReference>
<accession>A0ABS3QLI6</accession>
<evidence type="ECO:0000256" key="1">
    <source>
        <dbReference type="SAM" id="Phobius"/>
    </source>
</evidence>
<name>A0ABS3QLI6_9BACT</name>
<keyword evidence="1" id="KW-0812">Transmembrane</keyword>
<evidence type="ECO:0000313" key="2">
    <source>
        <dbReference type="EMBL" id="MBO2011883.1"/>
    </source>
</evidence>
<proteinExistence type="predicted"/>
<feature type="transmembrane region" description="Helical" evidence="1">
    <location>
        <begin position="48"/>
        <end position="65"/>
    </location>
</feature>
<keyword evidence="1" id="KW-0472">Membrane</keyword>
<sequence>MKNLVSALLVALFSLLAALPKAQACAWCRPRVEAGIHDAAYGQRLLLVLLPVALLLAAGLGLFFWDKRWLRYGTR</sequence>
<evidence type="ECO:0000313" key="3">
    <source>
        <dbReference type="Proteomes" id="UP000664369"/>
    </source>
</evidence>
<dbReference type="Proteomes" id="UP000664369">
    <property type="component" value="Unassembled WGS sequence"/>
</dbReference>
<dbReference type="RefSeq" id="WP_208177568.1">
    <property type="nucleotide sequence ID" value="NZ_JAGETZ010000013.1"/>
</dbReference>
<gene>
    <name evidence="2" type="ORF">J4E00_22655</name>
</gene>
<comment type="caution">
    <text evidence="2">The sequence shown here is derived from an EMBL/GenBank/DDBJ whole genome shotgun (WGS) entry which is preliminary data.</text>
</comment>
<reference evidence="2 3" key="1">
    <citation type="submission" date="2021-03" db="EMBL/GenBank/DDBJ databases">
        <authorList>
            <person name="Kim M.K."/>
        </authorList>
    </citation>
    <scope>NUCLEOTIDE SEQUENCE [LARGE SCALE GENOMIC DNA]</scope>
    <source>
        <strain evidence="2 3">BT442</strain>
    </source>
</reference>
<protein>
    <submittedName>
        <fullName evidence="2">Uncharacterized protein</fullName>
    </submittedName>
</protein>
<organism evidence="2 3">
    <name type="scientific">Hymenobacter negativus</name>
    <dbReference type="NCBI Taxonomy" id="2795026"/>
    <lineage>
        <taxon>Bacteria</taxon>
        <taxon>Pseudomonadati</taxon>
        <taxon>Bacteroidota</taxon>
        <taxon>Cytophagia</taxon>
        <taxon>Cytophagales</taxon>
        <taxon>Hymenobacteraceae</taxon>
        <taxon>Hymenobacter</taxon>
    </lineage>
</organism>
<keyword evidence="1" id="KW-1133">Transmembrane helix</keyword>